<evidence type="ECO:0000313" key="4">
    <source>
        <dbReference type="Proteomes" id="UP001077662"/>
    </source>
</evidence>
<organism evidence="3 4">
    <name type="scientific">Brevibacillus laterosporus</name>
    <name type="common">Bacillus laterosporus</name>
    <dbReference type="NCBI Taxonomy" id="1465"/>
    <lineage>
        <taxon>Bacteria</taxon>
        <taxon>Bacillati</taxon>
        <taxon>Bacillota</taxon>
        <taxon>Bacilli</taxon>
        <taxon>Bacillales</taxon>
        <taxon>Paenibacillaceae</taxon>
        <taxon>Brevibacillus</taxon>
    </lineage>
</organism>
<dbReference type="InterPro" id="IPR040751">
    <property type="entry name" value="SbsC_C"/>
</dbReference>
<gene>
    <name evidence="3" type="ORF">O0554_20080</name>
</gene>
<feature type="chain" id="PRO_5042855707" description="S-layer protein SbsC C-terminal domain-containing protein" evidence="1">
    <location>
        <begin position="30"/>
        <end position="708"/>
    </location>
</feature>
<evidence type="ECO:0000256" key="1">
    <source>
        <dbReference type="SAM" id="SignalP"/>
    </source>
</evidence>
<name>A0AAP3DJV5_BRELA</name>
<accession>A0AAP3DJV5</accession>
<feature type="domain" description="S-layer protein SbsC C-terminal" evidence="2">
    <location>
        <begin position="624"/>
        <end position="703"/>
    </location>
</feature>
<feature type="domain" description="S-layer protein SbsC C-terminal" evidence="2">
    <location>
        <begin position="326"/>
        <end position="406"/>
    </location>
</feature>
<sequence>MSKFNFKKLSVLAVLSTAAFSMIVTPAFAKVTVTNSTFNEVVVNKATEIEFDNKVNVSKILFNTSDVTVIGLPSTTNIQVGENVDTEKIGGLSKEQKDKAKRVAPAITNHVVAPVISKVEKITITSKAKGSVVKSVKLDLPNVGGNIYKILKQNQVFDTPNKGDKAPIKAVAYISGDDITDAQANEYVGVYEVDGSDKIVKFVSVQLEAQDIKAAPVVAPTISGHKVEAGSATGTTKVTYTVGNGNSLKYKLEDKAFTTPNVGDVLSGGTGYTSGQDILAEANKYLGLYEVDVRNNIVKFVSVQLEAGNIKAAPVAVPTISNHKVEAGSATGTTKVTYTVGNGNSLKYKLEDKAFTTPNVGEALSGGEQDYTSGGDITAKAGQHLGLYEVDVRNNIVKFVSVQLEAGNIKAAPVAVPTISNHKVEAGSATGTTKVTYTVGNGNSLKYKLEDRAFTTPNVGEALSGGEQDYTSGGDITAKAGQHLGLYEVDVRNNIVKFVSVQLEAGNIKAAPVAVPTISGHKIEAGIAPETTKVTYTVGNGNSLKYKLENNAFTPPNVGEALPGGEQVYTTGNDIPAEANKYLGLYEVDGSNNIVKFVSVQLEAKDIKAAPVVAPTISGHKIEAGIASGTTKVTYTVGNGNSLKYKLADNAFTTPNVGDVLPGGEQDYTTGNDIPAEANKYLGLYEVDGSNNIVKFVSIQLESGNISE</sequence>
<comment type="caution">
    <text evidence="3">The sequence shown here is derived from an EMBL/GenBank/DDBJ whole genome shotgun (WGS) entry which is preliminary data.</text>
</comment>
<dbReference type="Pfam" id="PF18316">
    <property type="entry name" value="S-l_SbsC_C"/>
    <property type="match status" value="6"/>
</dbReference>
<reference evidence="3" key="1">
    <citation type="submission" date="2022-09" db="EMBL/GenBank/DDBJ databases">
        <title>Genome analysis and characterization of larvicidal activity of Brevibacillus strains.</title>
        <authorList>
            <person name="Patrusheva E.V."/>
            <person name="Izotova A.O."/>
            <person name="Toshchakov S.V."/>
            <person name="Sineoky S.P."/>
        </authorList>
    </citation>
    <scope>NUCLEOTIDE SEQUENCE</scope>
    <source>
        <strain evidence="3">VKPM_B-13247</strain>
    </source>
</reference>
<evidence type="ECO:0000313" key="3">
    <source>
        <dbReference type="EMBL" id="MCZ0809171.1"/>
    </source>
</evidence>
<feature type="domain" description="S-layer protein SbsC C-terminal" evidence="2">
    <location>
        <begin position="129"/>
        <end position="209"/>
    </location>
</feature>
<feature type="domain" description="S-layer protein SbsC C-terminal" evidence="2">
    <location>
        <begin position="525"/>
        <end position="604"/>
    </location>
</feature>
<dbReference type="AlphaFoldDB" id="A0AAP3DJV5"/>
<proteinExistence type="predicted"/>
<protein>
    <recommendedName>
        <fullName evidence="2">S-layer protein SbsC C-terminal domain-containing protein</fullName>
    </recommendedName>
</protein>
<feature type="domain" description="S-layer protein SbsC C-terminal" evidence="2">
    <location>
        <begin position="228"/>
        <end position="307"/>
    </location>
</feature>
<dbReference type="RefSeq" id="WP_258434417.1">
    <property type="nucleotide sequence ID" value="NZ_JANSGW010000031.1"/>
</dbReference>
<feature type="signal peptide" evidence="1">
    <location>
        <begin position="1"/>
        <end position="29"/>
    </location>
</feature>
<dbReference type="Proteomes" id="UP001077662">
    <property type="component" value="Unassembled WGS sequence"/>
</dbReference>
<evidence type="ECO:0000259" key="2">
    <source>
        <dbReference type="Pfam" id="PF18316"/>
    </source>
</evidence>
<keyword evidence="1" id="KW-0732">Signal</keyword>
<dbReference type="EMBL" id="JAPTNE010000031">
    <property type="protein sequence ID" value="MCZ0809171.1"/>
    <property type="molecule type" value="Genomic_DNA"/>
</dbReference>
<feature type="domain" description="S-layer protein SbsC C-terminal" evidence="2">
    <location>
        <begin position="425"/>
        <end position="505"/>
    </location>
</feature>